<sequence length="145" mass="16667">MDADPPPYGVKLACRNTVMADGRCLPVRLPLGLSKDEFEERLHQRMHDASLNAWLQTSEASAHCTQIGRSPAEFTRQTAYRFGDSVRWSDAKEFYFFRPKSDDADRLVRIVEVIIHEWVIDPITRNQLVSYKSLGQGYVEVLPRI</sequence>
<proteinExistence type="predicted"/>
<dbReference type="EMBL" id="CP102774">
    <property type="protein sequence ID" value="UZF87257.1"/>
    <property type="molecule type" value="Genomic_DNA"/>
</dbReference>
<reference evidence="1" key="1">
    <citation type="submission" date="2022-08" db="EMBL/GenBank/DDBJ databases">
        <title>Complete Genome Sequences of 2 Bosea sp. soil isolates.</title>
        <authorList>
            <person name="Alvarez Arevalo M."/>
            <person name="Sterndorff E.B."/>
            <person name="Faurdal D."/>
            <person name="Joergensen T.S."/>
            <person name="Weber T."/>
        </authorList>
    </citation>
    <scope>NUCLEOTIDE SEQUENCE</scope>
    <source>
        <strain evidence="1">NBC_00436</strain>
    </source>
</reference>
<evidence type="ECO:0000313" key="1">
    <source>
        <dbReference type="EMBL" id="UZF87257.1"/>
    </source>
</evidence>
<protein>
    <submittedName>
        <fullName evidence="1">Uncharacterized protein</fullName>
    </submittedName>
</protein>
<name>A0A9E7ZUB1_9HYPH</name>
<gene>
    <name evidence="1" type="ORF">NWE54_00165</name>
</gene>
<organism evidence="1">
    <name type="scientific">Bosea sp. NBC_00436</name>
    <dbReference type="NCBI Taxonomy" id="2969620"/>
    <lineage>
        <taxon>Bacteria</taxon>
        <taxon>Pseudomonadati</taxon>
        <taxon>Pseudomonadota</taxon>
        <taxon>Alphaproteobacteria</taxon>
        <taxon>Hyphomicrobiales</taxon>
        <taxon>Boseaceae</taxon>
        <taxon>Bosea</taxon>
    </lineage>
</organism>
<dbReference type="AlphaFoldDB" id="A0A9E7ZUB1"/>
<accession>A0A9E7ZUB1</accession>